<dbReference type="InterPro" id="IPR018247">
    <property type="entry name" value="EF_Hand_1_Ca_BS"/>
</dbReference>
<dbReference type="SMART" id="SM00054">
    <property type="entry name" value="EFh"/>
    <property type="match status" value="5"/>
</dbReference>
<dbReference type="InterPro" id="IPR011992">
    <property type="entry name" value="EF-hand-dom_pair"/>
</dbReference>
<evidence type="ECO:0000256" key="2">
    <source>
        <dbReference type="SAM" id="MobiDB-lite"/>
    </source>
</evidence>
<dbReference type="PANTHER" id="PTHR10827:SF85">
    <property type="entry name" value="CALCIUM-BINDING PROTEIN"/>
    <property type="match status" value="1"/>
</dbReference>
<feature type="signal peptide" evidence="3">
    <location>
        <begin position="1"/>
        <end position="19"/>
    </location>
</feature>
<keyword evidence="1" id="KW-0106">Calcium</keyword>
<feature type="domain" description="EF-hand" evidence="4">
    <location>
        <begin position="77"/>
        <end position="112"/>
    </location>
</feature>
<dbReference type="GO" id="GO:0005509">
    <property type="term" value="F:calcium ion binding"/>
    <property type="evidence" value="ECO:0007669"/>
    <property type="project" value="InterPro"/>
</dbReference>
<feature type="region of interest" description="Disordered" evidence="2">
    <location>
        <begin position="275"/>
        <end position="296"/>
    </location>
</feature>
<dbReference type="EMBL" id="AK441507">
    <property type="protein sequence ID" value="BAN65301.1"/>
    <property type="molecule type" value="mRNA"/>
</dbReference>
<evidence type="ECO:0000313" key="5">
    <source>
        <dbReference type="EMBL" id="BAN65301.1"/>
    </source>
</evidence>
<name>S6B876_BABBO</name>
<feature type="domain" description="EF-hand" evidence="4">
    <location>
        <begin position="115"/>
        <end position="150"/>
    </location>
</feature>
<feature type="domain" description="EF-hand" evidence="4">
    <location>
        <begin position="41"/>
        <end position="76"/>
    </location>
</feature>
<dbReference type="AlphaFoldDB" id="S6B876"/>
<proteinExistence type="evidence at transcript level"/>
<protein>
    <submittedName>
        <fullName evidence="5">Membrane-associated calcum-binding protein, putative</fullName>
    </submittedName>
</protein>
<dbReference type="Gene3D" id="1.10.238.10">
    <property type="entry name" value="EF-hand"/>
    <property type="match status" value="2"/>
</dbReference>
<dbReference type="SUPFAM" id="SSF47473">
    <property type="entry name" value="EF-hand"/>
    <property type="match status" value="2"/>
</dbReference>
<dbReference type="PANTHER" id="PTHR10827">
    <property type="entry name" value="RETICULOCALBIN"/>
    <property type="match status" value="1"/>
</dbReference>
<feature type="chain" id="PRO_5004536148" evidence="3">
    <location>
        <begin position="20"/>
        <end position="296"/>
    </location>
</feature>
<keyword evidence="3" id="KW-0732">Signal</keyword>
<feature type="compositionally biased region" description="Polar residues" evidence="2">
    <location>
        <begin position="286"/>
        <end position="296"/>
    </location>
</feature>
<dbReference type="VEuPathDB" id="PiroplasmaDB:BBOV_III007520"/>
<organism evidence="5">
    <name type="scientific">Babesia bovis</name>
    <dbReference type="NCBI Taxonomy" id="5865"/>
    <lineage>
        <taxon>Eukaryota</taxon>
        <taxon>Sar</taxon>
        <taxon>Alveolata</taxon>
        <taxon>Apicomplexa</taxon>
        <taxon>Aconoidasida</taxon>
        <taxon>Piroplasmida</taxon>
        <taxon>Babesiidae</taxon>
        <taxon>Babesia</taxon>
    </lineage>
</organism>
<sequence length="296" mass="33611">MQSLSYVFMVIALASRATAWMFDEKDGNGADEHPEGLTREQVDARMVKLFNIIDENKDGEVTSTELEKFNSRNLQRVQNMQLEQEMQMMDKNKDGFVDFEEISISFPPEAGTPEDFMEGLQRRFNVADKDGNGKLNKTEVYILLNPAHDESMLDLEVKDIMLTHDKNGDGLISIEEYLSSKPEEEQDDEFLEAEFKPFDLNNDGLLSILEIIAAFKEEARDTLETNLEDVIAIIGEGPIDFATWNKHALELSTSSITDHGELLRHPEEYDIDLAADTRERKGQDTAGYSNTELESD</sequence>
<gene>
    <name evidence="5" type="primary">BBOV_III007520</name>
</gene>
<feature type="domain" description="EF-hand" evidence="4">
    <location>
        <begin position="186"/>
        <end position="221"/>
    </location>
</feature>
<accession>S6B876</accession>
<dbReference type="Pfam" id="PF13499">
    <property type="entry name" value="EF-hand_7"/>
    <property type="match status" value="2"/>
</dbReference>
<reference evidence="5" key="1">
    <citation type="journal article" date="2014" name="BMC Genomics">
        <title>The Babesia bovis gene and promoter model: an update from full-length EST analysis.</title>
        <authorList>
            <person name="Yamagishi J."/>
            <person name="Wakaguri H."/>
            <person name="Yokoyama N."/>
            <person name="Yamashita R."/>
            <person name="Suzuki Y."/>
            <person name="Xuan X."/>
            <person name="Igarashi I."/>
        </authorList>
    </citation>
    <scope>NUCLEOTIDE SEQUENCE</scope>
    <source>
        <strain evidence="5">Texas</strain>
    </source>
</reference>
<dbReference type="InterPro" id="IPR002048">
    <property type="entry name" value="EF_hand_dom"/>
</dbReference>
<evidence type="ECO:0000259" key="4">
    <source>
        <dbReference type="PROSITE" id="PS50222"/>
    </source>
</evidence>
<evidence type="ECO:0000256" key="3">
    <source>
        <dbReference type="SAM" id="SignalP"/>
    </source>
</evidence>
<evidence type="ECO:0000256" key="1">
    <source>
        <dbReference type="ARBA" id="ARBA00022837"/>
    </source>
</evidence>
<dbReference type="PROSITE" id="PS00018">
    <property type="entry name" value="EF_HAND_1"/>
    <property type="match status" value="4"/>
</dbReference>
<dbReference type="PROSITE" id="PS50222">
    <property type="entry name" value="EF_HAND_2"/>
    <property type="match status" value="4"/>
</dbReference>